<proteinExistence type="inferred from homology"/>
<accession>A0A0F9E8K1</accession>
<dbReference type="EMBL" id="LAZR01038115">
    <property type="protein sequence ID" value="KKL20398.1"/>
    <property type="molecule type" value="Genomic_DNA"/>
</dbReference>
<dbReference type="InterPro" id="IPR050747">
    <property type="entry name" value="Mitochondrial_chaperone_BCS1"/>
</dbReference>
<evidence type="ECO:0000259" key="2">
    <source>
        <dbReference type="SMART" id="SM00382"/>
    </source>
</evidence>
<dbReference type="PROSITE" id="PS00674">
    <property type="entry name" value="AAA"/>
    <property type="match status" value="1"/>
</dbReference>
<comment type="similarity">
    <text evidence="1">Belongs to the AAA ATPase family. BCS1 subfamily.</text>
</comment>
<comment type="caution">
    <text evidence="3">The sequence shown here is derived from an EMBL/GenBank/DDBJ whole genome shotgun (WGS) entry which is preliminary data.</text>
</comment>
<feature type="domain" description="AAA+ ATPase" evidence="2">
    <location>
        <begin position="35"/>
        <end position="171"/>
    </location>
</feature>
<dbReference type="InterPro" id="IPR003593">
    <property type="entry name" value="AAA+_ATPase"/>
</dbReference>
<dbReference type="InterPro" id="IPR003960">
    <property type="entry name" value="ATPase_AAA_CS"/>
</dbReference>
<dbReference type="PANTHER" id="PTHR23070">
    <property type="entry name" value="BCS1 AAA-TYPE ATPASE"/>
    <property type="match status" value="1"/>
</dbReference>
<name>A0A0F9E8K1_9ZZZZ</name>
<dbReference type="GO" id="GO:0016887">
    <property type="term" value="F:ATP hydrolysis activity"/>
    <property type="evidence" value="ECO:0007669"/>
    <property type="project" value="InterPro"/>
</dbReference>
<gene>
    <name evidence="3" type="ORF">LCGC14_2455850</name>
</gene>
<dbReference type="InterPro" id="IPR027417">
    <property type="entry name" value="P-loop_NTPase"/>
</dbReference>
<dbReference type="Gene3D" id="3.40.50.300">
    <property type="entry name" value="P-loop containing nucleotide triphosphate hydrolases"/>
    <property type="match status" value="1"/>
</dbReference>
<organism evidence="3">
    <name type="scientific">marine sediment metagenome</name>
    <dbReference type="NCBI Taxonomy" id="412755"/>
    <lineage>
        <taxon>unclassified sequences</taxon>
        <taxon>metagenomes</taxon>
        <taxon>ecological metagenomes</taxon>
    </lineage>
</organism>
<dbReference type="SUPFAM" id="SSF52540">
    <property type="entry name" value="P-loop containing nucleoside triphosphate hydrolases"/>
    <property type="match status" value="1"/>
</dbReference>
<sequence>MSTVVLPKEQIERILHDADWFFNAADWYRERGVPYRRGYLFSGPPGCGKTSLVIALASYFYRPIYVLNLGDIWTDSKLFSAISTVPVNGILLIEDVDVAGKTREIRPKKNGEKGKLNMNTTTTSGLLNGIDGVISKDGRLLIMTTNYPDKLDAALIRPGRIDKHEHIGPLDPKDAGRLFLNFFPKEFELATKLTTEISNSIPAAELQSVFMINNSDPVRALFQIVDRYNPNVEPEEEL</sequence>
<feature type="non-terminal residue" evidence="3">
    <location>
        <position position="1"/>
    </location>
</feature>
<dbReference type="GO" id="GO:0005524">
    <property type="term" value="F:ATP binding"/>
    <property type="evidence" value="ECO:0007669"/>
    <property type="project" value="InterPro"/>
</dbReference>
<dbReference type="AlphaFoldDB" id="A0A0F9E8K1"/>
<reference evidence="3" key="1">
    <citation type="journal article" date="2015" name="Nature">
        <title>Complex archaea that bridge the gap between prokaryotes and eukaryotes.</title>
        <authorList>
            <person name="Spang A."/>
            <person name="Saw J.H."/>
            <person name="Jorgensen S.L."/>
            <person name="Zaremba-Niedzwiedzka K."/>
            <person name="Martijn J."/>
            <person name="Lind A.E."/>
            <person name="van Eijk R."/>
            <person name="Schleper C."/>
            <person name="Guy L."/>
            <person name="Ettema T.J."/>
        </authorList>
    </citation>
    <scope>NUCLEOTIDE SEQUENCE</scope>
</reference>
<dbReference type="Pfam" id="PF00004">
    <property type="entry name" value="AAA"/>
    <property type="match status" value="1"/>
</dbReference>
<protein>
    <recommendedName>
        <fullName evidence="2">AAA+ ATPase domain-containing protein</fullName>
    </recommendedName>
</protein>
<evidence type="ECO:0000313" key="3">
    <source>
        <dbReference type="EMBL" id="KKL20398.1"/>
    </source>
</evidence>
<dbReference type="SMART" id="SM00382">
    <property type="entry name" value="AAA"/>
    <property type="match status" value="1"/>
</dbReference>
<evidence type="ECO:0000256" key="1">
    <source>
        <dbReference type="ARBA" id="ARBA00007448"/>
    </source>
</evidence>
<dbReference type="InterPro" id="IPR003959">
    <property type="entry name" value="ATPase_AAA_core"/>
</dbReference>